<dbReference type="EMBL" id="JH818113">
    <property type="protein sequence ID" value="EKC40855.1"/>
    <property type="molecule type" value="Genomic_DNA"/>
</dbReference>
<feature type="binding site" evidence="6">
    <location>
        <position position="488"/>
    </location>
    <ligand>
        <name>Zn(2+)</name>
        <dbReference type="ChEBI" id="CHEBI:29105"/>
    </ligand>
</feature>
<dbReference type="InParanoid" id="K1RH86"/>
<dbReference type="PANTHER" id="PTHR20855:SF141">
    <property type="entry name" value="MEMBRANE PROGESTIN RECEPTOR GAMMA-B-LIKE"/>
    <property type="match status" value="1"/>
</dbReference>
<keyword evidence="4" id="KW-1133">Transmembrane helix</keyword>
<evidence type="ECO:0000256" key="1">
    <source>
        <dbReference type="ARBA" id="ARBA00004141"/>
    </source>
</evidence>
<evidence type="ECO:0000256" key="6">
    <source>
        <dbReference type="PIRSR" id="PIRSR604254-1"/>
    </source>
</evidence>
<keyword evidence="3" id="KW-0812">Transmembrane</keyword>
<gene>
    <name evidence="7" type="ORF">CGI_10026543</name>
</gene>
<keyword evidence="6" id="KW-0479">Metal-binding</keyword>
<keyword evidence="5" id="KW-0472">Membrane</keyword>
<name>K1RH86_MAGGI</name>
<comment type="similarity">
    <text evidence="2">Belongs to the ADIPOR family.</text>
</comment>
<evidence type="ECO:0000313" key="7">
    <source>
        <dbReference type="EMBL" id="EKC40855.1"/>
    </source>
</evidence>
<dbReference type="PANTHER" id="PTHR20855">
    <property type="entry name" value="ADIPOR/PROGESTIN RECEPTOR-RELATED"/>
    <property type="match status" value="1"/>
</dbReference>
<sequence length="556" mass="64184">MLAYMDSSKMPLTKVTPRKPGFLCSICLIRLPSKDEWSKHLLACGLEDMSKRKFECEFCDQAFGKKTILTRHIKRVHGDDRVKTATKDQVQSTPKSVGEDEDWDKDPGELIFDEVEVGRTYRKRTTPRLPGVKRKAVEEEPVLSEGQGKEPEVEIEICETTSQEEPLTQSHCSCCKAVGRGKVDVGTQTNFKVDDQKKRGHQKIIRVIRKYQENGENIEKFEEDTWEKLTRMAPVGLSGPTYKVHQVPEHFHEHFIISGYRHPKSTPFQCILSVFDATNETLNFWTHFLPSWYFLWILRDLSDTLDFKHDSYTWPLLTYMFVCIIFPLASATAHTFNTMSDLARHICFFMDYGALSIFSLGVAIAYRAYCFPSDLRNTWFGHHYTDMALINSVICTIASCQTRFMPPSTLRKVMRLGAFAWPYCYDSIPILYRLFFCNPHECLLQSQFIHARQFVFALLAAFLYASHLPERLNPGRFDIIGHSHQLFHVCSILGTMDQMQAILYDMKARRAELSESSWEYSSAWSTIGVILSVMAVNSLIIAFFSFKLKLIFKKFK</sequence>
<evidence type="ECO:0000256" key="3">
    <source>
        <dbReference type="ARBA" id="ARBA00022692"/>
    </source>
</evidence>
<dbReference type="Gene3D" id="3.30.160.60">
    <property type="entry name" value="Classic Zinc Finger"/>
    <property type="match status" value="1"/>
</dbReference>
<feature type="binding site" evidence="6">
    <location>
        <position position="334"/>
    </location>
    <ligand>
        <name>Zn(2+)</name>
        <dbReference type="ChEBI" id="CHEBI:29105"/>
    </ligand>
</feature>
<dbReference type="HOGENOM" id="CLU_490255_0_0_1"/>
<dbReference type="InterPro" id="IPR013087">
    <property type="entry name" value="Znf_C2H2_type"/>
</dbReference>
<evidence type="ECO:0000256" key="2">
    <source>
        <dbReference type="ARBA" id="ARBA00007018"/>
    </source>
</evidence>
<dbReference type="GO" id="GO:0016020">
    <property type="term" value="C:membrane"/>
    <property type="evidence" value="ECO:0007669"/>
    <property type="project" value="UniProtKB-SubCell"/>
</dbReference>
<dbReference type="PROSITE" id="PS50157">
    <property type="entry name" value="ZINC_FINGER_C2H2_2"/>
    <property type="match status" value="1"/>
</dbReference>
<proteinExistence type="inferred from homology"/>
<accession>K1RH86</accession>
<feature type="binding site" evidence="6">
    <location>
        <position position="484"/>
    </location>
    <ligand>
        <name>Zn(2+)</name>
        <dbReference type="ChEBI" id="CHEBI:29105"/>
    </ligand>
</feature>
<dbReference type="GO" id="GO:0046872">
    <property type="term" value="F:metal ion binding"/>
    <property type="evidence" value="ECO:0007669"/>
    <property type="project" value="UniProtKB-KW"/>
</dbReference>
<dbReference type="AlphaFoldDB" id="K1RH86"/>
<keyword evidence="6" id="KW-0862">Zinc</keyword>
<reference evidence="7" key="1">
    <citation type="journal article" date="2012" name="Nature">
        <title>The oyster genome reveals stress adaptation and complexity of shell formation.</title>
        <authorList>
            <person name="Zhang G."/>
            <person name="Fang X."/>
            <person name="Guo X."/>
            <person name="Li L."/>
            <person name="Luo R."/>
            <person name="Xu F."/>
            <person name="Yang P."/>
            <person name="Zhang L."/>
            <person name="Wang X."/>
            <person name="Qi H."/>
            <person name="Xiong Z."/>
            <person name="Que H."/>
            <person name="Xie Y."/>
            <person name="Holland P.W."/>
            <person name="Paps J."/>
            <person name="Zhu Y."/>
            <person name="Wu F."/>
            <person name="Chen Y."/>
            <person name="Wang J."/>
            <person name="Peng C."/>
            <person name="Meng J."/>
            <person name="Yang L."/>
            <person name="Liu J."/>
            <person name="Wen B."/>
            <person name="Zhang N."/>
            <person name="Huang Z."/>
            <person name="Zhu Q."/>
            <person name="Feng Y."/>
            <person name="Mount A."/>
            <person name="Hedgecock D."/>
            <person name="Xu Z."/>
            <person name="Liu Y."/>
            <person name="Domazet-Loso T."/>
            <person name="Du Y."/>
            <person name="Sun X."/>
            <person name="Zhang S."/>
            <person name="Liu B."/>
            <person name="Cheng P."/>
            <person name="Jiang X."/>
            <person name="Li J."/>
            <person name="Fan D."/>
            <person name="Wang W."/>
            <person name="Fu W."/>
            <person name="Wang T."/>
            <person name="Wang B."/>
            <person name="Zhang J."/>
            <person name="Peng Z."/>
            <person name="Li Y."/>
            <person name="Li N."/>
            <person name="Wang J."/>
            <person name="Chen M."/>
            <person name="He Y."/>
            <person name="Tan F."/>
            <person name="Song X."/>
            <person name="Zheng Q."/>
            <person name="Huang R."/>
            <person name="Yang H."/>
            <person name="Du X."/>
            <person name="Chen L."/>
            <person name="Yang M."/>
            <person name="Gaffney P.M."/>
            <person name="Wang S."/>
            <person name="Luo L."/>
            <person name="She Z."/>
            <person name="Ming Y."/>
            <person name="Huang W."/>
            <person name="Zhang S."/>
            <person name="Huang B."/>
            <person name="Zhang Y."/>
            <person name="Qu T."/>
            <person name="Ni P."/>
            <person name="Miao G."/>
            <person name="Wang J."/>
            <person name="Wang Q."/>
            <person name="Steinberg C.E."/>
            <person name="Wang H."/>
            <person name="Li N."/>
            <person name="Qian L."/>
            <person name="Zhang G."/>
            <person name="Li Y."/>
            <person name="Yang H."/>
            <person name="Liu X."/>
            <person name="Wang J."/>
            <person name="Yin Y."/>
            <person name="Wang J."/>
        </authorList>
    </citation>
    <scope>NUCLEOTIDE SEQUENCE [LARGE SCALE GENOMIC DNA]</scope>
    <source>
        <strain evidence="7">05x7-T-G4-1.051#20</strain>
    </source>
</reference>
<dbReference type="Pfam" id="PF03006">
    <property type="entry name" value="HlyIII"/>
    <property type="match status" value="1"/>
</dbReference>
<protein>
    <submittedName>
        <fullName evidence="7">Membrane progestin receptor gamma-B</fullName>
    </submittedName>
</protein>
<dbReference type="InterPro" id="IPR004254">
    <property type="entry name" value="AdipoR/HlyIII-related"/>
</dbReference>
<dbReference type="SMART" id="SM00355">
    <property type="entry name" value="ZnF_C2H2"/>
    <property type="match status" value="2"/>
</dbReference>
<organism evidence="7">
    <name type="scientific">Magallana gigas</name>
    <name type="common">Pacific oyster</name>
    <name type="synonym">Crassostrea gigas</name>
    <dbReference type="NCBI Taxonomy" id="29159"/>
    <lineage>
        <taxon>Eukaryota</taxon>
        <taxon>Metazoa</taxon>
        <taxon>Spiralia</taxon>
        <taxon>Lophotrochozoa</taxon>
        <taxon>Mollusca</taxon>
        <taxon>Bivalvia</taxon>
        <taxon>Autobranchia</taxon>
        <taxon>Pteriomorphia</taxon>
        <taxon>Ostreida</taxon>
        <taxon>Ostreoidea</taxon>
        <taxon>Ostreidae</taxon>
        <taxon>Magallana</taxon>
    </lineage>
</organism>
<keyword evidence="7" id="KW-0675">Receptor</keyword>
<dbReference type="GO" id="GO:0038023">
    <property type="term" value="F:signaling receptor activity"/>
    <property type="evidence" value="ECO:0007669"/>
    <property type="project" value="TreeGrafter"/>
</dbReference>
<dbReference type="PROSITE" id="PS00028">
    <property type="entry name" value="ZINC_FINGER_C2H2_1"/>
    <property type="match status" value="1"/>
</dbReference>
<evidence type="ECO:0000256" key="5">
    <source>
        <dbReference type="ARBA" id="ARBA00023136"/>
    </source>
</evidence>
<comment type="subcellular location">
    <subcellularLocation>
        <location evidence="1">Membrane</location>
        <topology evidence="1">Multi-pass membrane protein</topology>
    </subcellularLocation>
</comment>
<evidence type="ECO:0000256" key="4">
    <source>
        <dbReference type="ARBA" id="ARBA00022989"/>
    </source>
</evidence>